<dbReference type="PANTHER" id="PTHR20861:SF1">
    <property type="entry name" value="HOMOSERINE KINASE"/>
    <property type="match status" value="1"/>
</dbReference>
<organism evidence="16 17">
    <name type="scientific">Peptoniphilus lacrimalis</name>
    <dbReference type="NCBI Taxonomy" id="33031"/>
    <lineage>
        <taxon>Bacteria</taxon>
        <taxon>Bacillati</taxon>
        <taxon>Bacillota</taxon>
        <taxon>Tissierellia</taxon>
        <taxon>Tissierellales</taxon>
        <taxon>Peptoniphilaceae</taxon>
        <taxon>Peptoniphilus</taxon>
    </lineage>
</organism>
<comment type="function">
    <text evidence="12 13">Catalyzes the ATP-dependent phosphorylation of L-homoserine to L-homoserine phosphate.</text>
</comment>
<keyword evidence="9 13" id="KW-0418">Kinase</keyword>
<protein>
    <recommendedName>
        <fullName evidence="4 13">Homoserine kinase</fullName>
        <shortName evidence="13">HK</shortName>
        <shortName evidence="13">HSK</shortName>
        <ecNumber evidence="3 13">2.7.1.39</ecNumber>
    </recommendedName>
</protein>
<keyword evidence="6 13" id="KW-0808">Transferase</keyword>
<dbReference type="GO" id="GO:0009088">
    <property type="term" value="P:threonine biosynthetic process"/>
    <property type="evidence" value="ECO:0007669"/>
    <property type="project" value="UniProtKB-UniRule"/>
</dbReference>
<keyword evidence="8 13" id="KW-0547">Nucleotide-binding</keyword>
<evidence type="ECO:0000313" key="17">
    <source>
        <dbReference type="Proteomes" id="UP000255517"/>
    </source>
</evidence>
<keyword evidence="10 13" id="KW-0067">ATP-binding</keyword>
<dbReference type="Pfam" id="PF08544">
    <property type="entry name" value="GHMP_kinases_C"/>
    <property type="match status" value="1"/>
</dbReference>
<evidence type="ECO:0000313" key="16">
    <source>
        <dbReference type="EMBL" id="SUB56695.1"/>
    </source>
</evidence>
<dbReference type="AlphaFoldDB" id="A0A379C4M6"/>
<accession>A0A379C4M6</accession>
<proteinExistence type="inferred from homology"/>
<evidence type="ECO:0000256" key="10">
    <source>
        <dbReference type="ARBA" id="ARBA00022840"/>
    </source>
</evidence>
<keyword evidence="5 13" id="KW-0028">Amino-acid biosynthesis</keyword>
<comment type="catalytic activity">
    <reaction evidence="11 13">
        <text>L-homoserine + ATP = O-phospho-L-homoserine + ADP + H(+)</text>
        <dbReference type="Rhea" id="RHEA:13985"/>
        <dbReference type="ChEBI" id="CHEBI:15378"/>
        <dbReference type="ChEBI" id="CHEBI:30616"/>
        <dbReference type="ChEBI" id="CHEBI:57476"/>
        <dbReference type="ChEBI" id="CHEBI:57590"/>
        <dbReference type="ChEBI" id="CHEBI:456216"/>
        <dbReference type="EC" id="2.7.1.39"/>
    </reaction>
</comment>
<dbReference type="PRINTS" id="PR00958">
    <property type="entry name" value="HOMSERKINASE"/>
</dbReference>
<reference evidence="16 17" key="1">
    <citation type="submission" date="2018-06" db="EMBL/GenBank/DDBJ databases">
        <authorList>
            <consortium name="Pathogen Informatics"/>
            <person name="Doyle S."/>
        </authorList>
    </citation>
    <scope>NUCLEOTIDE SEQUENCE [LARGE SCALE GENOMIC DNA]</scope>
    <source>
        <strain evidence="16 17">NCTC13149</strain>
    </source>
</reference>
<dbReference type="InterPro" id="IPR036554">
    <property type="entry name" value="GHMP_kinase_C_sf"/>
</dbReference>
<dbReference type="EMBL" id="UGSZ01000001">
    <property type="protein sequence ID" value="SUB56695.1"/>
    <property type="molecule type" value="Genomic_DNA"/>
</dbReference>
<sequence>MMKIRVPATSANLGAGYDTMGMSLSLSNEFIFSPSQEDFDNSNLIYKSFKYLFDKEKKECPKVKIEVSENVPIARGLGSSATCIVGGLMGANVLLGDKYSKKEILSFATEIEGHPDNVAPAIYGGLVISTKVDDEVLFYKVEPSENLSYIVIVPDYPLKTALARSLVKTEVKLEDAIYNISHSNLISRAIEKGDIDMLCKIYGDRLHEPYRKKLIVDFDKYKEIADRRNAAIFISGAGPTILIISSKDNKDIYRDLKNVCPSTYKILELGAGEGVKIIGKDF</sequence>
<evidence type="ECO:0000256" key="1">
    <source>
        <dbReference type="ARBA" id="ARBA00005015"/>
    </source>
</evidence>
<evidence type="ECO:0000259" key="15">
    <source>
        <dbReference type="Pfam" id="PF08544"/>
    </source>
</evidence>
<dbReference type="InterPro" id="IPR000870">
    <property type="entry name" value="Homoserine_kinase"/>
</dbReference>
<dbReference type="InterPro" id="IPR006203">
    <property type="entry name" value="GHMP_knse_ATP-bd_CS"/>
</dbReference>
<evidence type="ECO:0000256" key="4">
    <source>
        <dbReference type="ARBA" id="ARBA00017858"/>
    </source>
</evidence>
<evidence type="ECO:0000256" key="3">
    <source>
        <dbReference type="ARBA" id="ARBA00012078"/>
    </source>
</evidence>
<dbReference type="PANTHER" id="PTHR20861">
    <property type="entry name" value="HOMOSERINE/4-DIPHOSPHOCYTIDYL-2-C-METHYL-D-ERYTHRITOL KINASE"/>
    <property type="match status" value="1"/>
</dbReference>
<evidence type="ECO:0000256" key="6">
    <source>
        <dbReference type="ARBA" id="ARBA00022679"/>
    </source>
</evidence>
<dbReference type="Gene3D" id="3.30.70.890">
    <property type="entry name" value="GHMP kinase, C-terminal domain"/>
    <property type="match status" value="1"/>
</dbReference>
<evidence type="ECO:0000256" key="12">
    <source>
        <dbReference type="ARBA" id="ARBA00049954"/>
    </source>
</evidence>
<evidence type="ECO:0000256" key="7">
    <source>
        <dbReference type="ARBA" id="ARBA00022697"/>
    </source>
</evidence>
<comment type="pathway">
    <text evidence="1 13">Amino-acid biosynthesis; L-threonine biosynthesis; L-threonine from L-aspartate: step 4/5.</text>
</comment>
<evidence type="ECO:0000256" key="2">
    <source>
        <dbReference type="ARBA" id="ARBA00007370"/>
    </source>
</evidence>
<feature type="domain" description="GHMP kinase N-terminal" evidence="14">
    <location>
        <begin position="43"/>
        <end position="125"/>
    </location>
</feature>
<dbReference type="PROSITE" id="PS00627">
    <property type="entry name" value="GHMP_KINASES_ATP"/>
    <property type="match status" value="1"/>
</dbReference>
<dbReference type="Proteomes" id="UP000255517">
    <property type="component" value="Unassembled WGS sequence"/>
</dbReference>
<dbReference type="InterPro" id="IPR014721">
    <property type="entry name" value="Ribsml_uS5_D2-typ_fold_subgr"/>
</dbReference>
<dbReference type="NCBIfam" id="TIGR00191">
    <property type="entry name" value="thrB"/>
    <property type="match status" value="1"/>
</dbReference>
<dbReference type="PIRSF" id="PIRSF000676">
    <property type="entry name" value="Homoser_kin"/>
    <property type="match status" value="1"/>
</dbReference>
<evidence type="ECO:0000256" key="5">
    <source>
        <dbReference type="ARBA" id="ARBA00022605"/>
    </source>
</evidence>
<evidence type="ECO:0000256" key="11">
    <source>
        <dbReference type="ARBA" id="ARBA00049375"/>
    </source>
</evidence>
<dbReference type="GO" id="GO:0005524">
    <property type="term" value="F:ATP binding"/>
    <property type="evidence" value="ECO:0007669"/>
    <property type="project" value="UniProtKB-UniRule"/>
</dbReference>
<comment type="subcellular location">
    <subcellularLocation>
        <location evidence="13">Cytoplasm</location>
    </subcellularLocation>
</comment>
<name>A0A379C4M6_9FIRM</name>
<dbReference type="UniPathway" id="UPA00050">
    <property type="reaction ID" value="UER00064"/>
</dbReference>
<keyword evidence="7 13" id="KW-0791">Threonine biosynthesis</keyword>
<dbReference type="InterPro" id="IPR013750">
    <property type="entry name" value="GHMP_kinase_C_dom"/>
</dbReference>
<evidence type="ECO:0000256" key="13">
    <source>
        <dbReference type="HAMAP-Rule" id="MF_00384"/>
    </source>
</evidence>
<dbReference type="Gene3D" id="3.30.230.10">
    <property type="match status" value="1"/>
</dbReference>
<evidence type="ECO:0000256" key="8">
    <source>
        <dbReference type="ARBA" id="ARBA00022741"/>
    </source>
</evidence>
<dbReference type="HAMAP" id="MF_00384">
    <property type="entry name" value="Homoser_kinase"/>
    <property type="match status" value="1"/>
</dbReference>
<dbReference type="InterPro" id="IPR006204">
    <property type="entry name" value="GHMP_kinase_N_dom"/>
</dbReference>
<evidence type="ECO:0000256" key="9">
    <source>
        <dbReference type="ARBA" id="ARBA00022777"/>
    </source>
</evidence>
<dbReference type="EC" id="2.7.1.39" evidence="3 13"/>
<dbReference type="InterPro" id="IPR020568">
    <property type="entry name" value="Ribosomal_Su5_D2-typ_SF"/>
</dbReference>
<keyword evidence="13" id="KW-0963">Cytoplasm</keyword>
<dbReference type="GO" id="GO:0005737">
    <property type="term" value="C:cytoplasm"/>
    <property type="evidence" value="ECO:0007669"/>
    <property type="project" value="UniProtKB-SubCell"/>
</dbReference>
<gene>
    <name evidence="13 16" type="primary">thrB</name>
    <name evidence="16" type="ORF">NCTC13149_00487</name>
</gene>
<dbReference type="STRING" id="1122949.GCA_000378725_00554"/>
<feature type="domain" description="GHMP kinase C-terminal" evidence="15">
    <location>
        <begin position="188"/>
        <end position="260"/>
    </location>
</feature>
<dbReference type="GO" id="GO:0004413">
    <property type="term" value="F:homoserine kinase activity"/>
    <property type="evidence" value="ECO:0007669"/>
    <property type="project" value="UniProtKB-UniRule"/>
</dbReference>
<comment type="similarity">
    <text evidence="2 13">Belongs to the GHMP kinase family. Homoserine kinase subfamily.</text>
</comment>
<dbReference type="SUPFAM" id="SSF54211">
    <property type="entry name" value="Ribosomal protein S5 domain 2-like"/>
    <property type="match status" value="1"/>
</dbReference>
<dbReference type="SUPFAM" id="SSF55060">
    <property type="entry name" value="GHMP Kinase, C-terminal domain"/>
    <property type="match status" value="1"/>
</dbReference>
<dbReference type="Pfam" id="PF00288">
    <property type="entry name" value="GHMP_kinases_N"/>
    <property type="match status" value="1"/>
</dbReference>
<feature type="binding site" evidence="13">
    <location>
        <begin position="72"/>
        <end position="82"/>
    </location>
    <ligand>
        <name>ATP</name>
        <dbReference type="ChEBI" id="CHEBI:30616"/>
    </ligand>
</feature>
<evidence type="ECO:0000259" key="14">
    <source>
        <dbReference type="Pfam" id="PF00288"/>
    </source>
</evidence>